<evidence type="ECO:0000256" key="4">
    <source>
        <dbReference type="ARBA" id="ARBA00023186"/>
    </source>
</evidence>
<dbReference type="Pfam" id="PF05400">
    <property type="entry name" value="FliT"/>
    <property type="match status" value="1"/>
</dbReference>
<keyword evidence="4" id="KW-0143">Chaperone</keyword>
<keyword evidence="2" id="KW-0963">Cytoplasm</keyword>
<evidence type="ECO:0000313" key="10">
    <source>
        <dbReference type="Proteomes" id="UP000326951"/>
    </source>
</evidence>
<evidence type="ECO:0000256" key="7">
    <source>
        <dbReference type="ARBA" id="ARBA00093797"/>
    </source>
</evidence>
<name>A0A5K7WUP4_9BACL</name>
<protein>
    <recommendedName>
        <fullName evidence="7">Flagellar protein FliT</fullName>
    </recommendedName>
</protein>
<proteinExistence type="inferred from homology"/>
<sequence length="115" mass="13789">MMVLQRIYDLSLELEQLVSGYTREKRDPFLAELQQLLDQREVLLKQLPASPTEAERELGKRVQAINRRIDEPLKRIKQEIARDMNQFRQRKQTVNRYRNPYTGPTKDGMFLDKRE</sequence>
<evidence type="ECO:0000256" key="2">
    <source>
        <dbReference type="ARBA" id="ARBA00022490"/>
    </source>
</evidence>
<dbReference type="EMBL" id="AP021853">
    <property type="protein sequence ID" value="BBN98245.1"/>
    <property type="molecule type" value="Genomic_DNA"/>
</dbReference>
<dbReference type="InterPro" id="IPR008622">
    <property type="entry name" value="FliT"/>
</dbReference>
<accession>A0A5K7WUP4</accession>
<evidence type="ECO:0000256" key="5">
    <source>
        <dbReference type="ARBA" id="ARBA00093765"/>
    </source>
</evidence>
<dbReference type="Proteomes" id="UP000326951">
    <property type="component" value="Chromosome"/>
</dbReference>
<evidence type="ECO:0000256" key="6">
    <source>
        <dbReference type="ARBA" id="ARBA00093785"/>
    </source>
</evidence>
<comment type="similarity">
    <text evidence="6">Belongs to the bacillales FliT family.</text>
</comment>
<reference evidence="9 10" key="1">
    <citation type="submission" date="2019-09" db="EMBL/GenBank/DDBJ databases">
        <title>Complete genome sequence of Sporolactobacillus terrae 70-3.</title>
        <authorList>
            <person name="Tanaka N."/>
            <person name="Shiwa Y."/>
            <person name="Fujita N."/>
            <person name="Tanasupawat S."/>
        </authorList>
    </citation>
    <scope>NUCLEOTIDE SEQUENCE [LARGE SCALE GENOMIC DNA]</scope>
    <source>
        <strain evidence="9 10">70-3</strain>
    </source>
</reference>
<comment type="subcellular location">
    <subcellularLocation>
        <location evidence="1">Cytoplasm</location>
        <location evidence="1">Cytosol</location>
    </subcellularLocation>
</comment>
<evidence type="ECO:0000256" key="8">
    <source>
        <dbReference type="SAM" id="MobiDB-lite"/>
    </source>
</evidence>
<organism evidence="9 10">
    <name type="scientific">Sporolactobacillus terrae</name>
    <dbReference type="NCBI Taxonomy" id="269673"/>
    <lineage>
        <taxon>Bacteria</taxon>
        <taxon>Bacillati</taxon>
        <taxon>Bacillota</taxon>
        <taxon>Bacilli</taxon>
        <taxon>Bacillales</taxon>
        <taxon>Sporolactobacillaceae</taxon>
        <taxon>Sporolactobacillus</taxon>
    </lineage>
</organism>
<feature type="region of interest" description="Disordered" evidence="8">
    <location>
        <begin position="94"/>
        <end position="115"/>
    </location>
</feature>
<evidence type="ECO:0000256" key="1">
    <source>
        <dbReference type="ARBA" id="ARBA00004514"/>
    </source>
</evidence>
<gene>
    <name evidence="9" type="ORF">St703_09500</name>
</gene>
<comment type="function">
    <text evidence="5">May act as an export chaperone for the filament capping protein FliD.</text>
</comment>
<keyword evidence="3" id="KW-1005">Bacterial flagellum biogenesis</keyword>
<evidence type="ECO:0000256" key="3">
    <source>
        <dbReference type="ARBA" id="ARBA00022795"/>
    </source>
</evidence>
<dbReference type="AlphaFoldDB" id="A0A5K7WUP4"/>
<evidence type="ECO:0000313" key="9">
    <source>
        <dbReference type="EMBL" id="BBN98245.1"/>
    </source>
</evidence>